<dbReference type="InterPro" id="IPR000014">
    <property type="entry name" value="PAS"/>
</dbReference>
<reference evidence="10 11" key="1">
    <citation type="submission" date="2024-04" db="EMBL/GenBank/DDBJ databases">
        <title>Tritrichomonas musculus Genome.</title>
        <authorList>
            <person name="Alves-Ferreira E."/>
            <person name="Grigg M."/>
            <person name="Lorenzi H."/>
            <person name="Galac M."/>
        </authorList>
    </citation>
    <scope>NUCLEOTIDE SEQUENCE [LARGE SCALE GENOMIC DNA]</scope>
    <source>
        <strain evidence="10 11">EAF2021</strain>
    </source>
</reference>
<keyword evidence="4 7" id="KW-1133">Transmembrane helix</keyword>
<feature type="transmembrane region" description="Helical" evidence="7">
    <location>
        <begin position="275"/>
        <end position="296"/>
    </location>
</feature>
<dbReference type="SUPFAM" id="SSF55785">
    <property type="entry name" value="PYP-like sensor domain (PAS domain)"/>
    <property type="match status" value="1"/>
</dbReference>
<name>A0ABR2HNK3_9EUKA</name>
<dbReference type="PROSITE" id="PS50125">
    <property type="entry name" value="GUANYLATE_CYCLASE_2"/>
    <property type="match status" value="1"/>
</dbReference>
<dbReference type="InterPro" id="IPR035965">
    <property type="entry name" value="PAS-like_dom_sf"/>
</dbReference>
<feature type="transmembrane region" description="Helical" evidence="7">
    <location>
        <begin position="302"/>
        <end position="328"/>
    </location>
</feature>
<feature type="transmembrane region" description="Helical" evidence="7">
    <location>
        <begin position="174"/>
        <end position="195"/>
    </location>
</feature>
<feature type="transmembrane region" description="Helical" evidence="7">
    <location>
        <begin position="1135"/>
        <end position="1155"/>
    </location>
</feature>
<evidence type="ECO:0000256" key="6">
    <source>
        <dbReference type="ARBA" id="ARBA00023239"/>
    </source>
</evidence>
<dbReference type="Pfam" id="PF13426">
    <property type="entry name" value="PAS_9"/>
    <property type="match status" value="1"/>
</dbReference>
<feature type="domain" description="PAS" evidence="8">
    <location>
        <begin position="1198"/>
        <end position="1268"/>
    </location>
</feature>
<dbReference type="Gene3D" id="3.30.70.1230">
    <property type="entry name" value="Nucleotide cyclase"/>
    <property type="match status" value="1"/>
</dbReference>
<feature type="transmembrane region" description="Helical" evidence="7">
    <location>
        <begin position="928"/>
        <end position="948"/>
    </location>
</feature>
<dbReference type="InterPro" id="IPR001054">
    <property type="entry name" value="A/G_cyclase"/>
</dbReference>
<dbReference type="SUPFAM" id="SSF55073">
    <property type="entry name" value="Nucleotide cyclase"/>
    <property type="match status" value="1"/>
</dbReference>
<keyword evidence="3" id="KW-0547">Nucleotide-binding</keyword>
<dbReference type="Gene3D" id="3.30.450.20">
    <property type="entry name" value="PAS domain"/>
    <property type="match status" value="1"/>
</dbReference>
<dbReference type="PANTHER" id="PTHR11920">
    <property type="entry name" value="GUANYLYL CYCLASE"/>
    <property type="match status" value="1"/>
</dbReference>
<evidence type="ECO:0000256" key="2">
    <source>
        <dbReference type="ARBA" id="ARBA00022692"/>
    </source>
</evidence>
<dbReference type="SMART" id="SM00091">
    <property type="entry name" value="PAS"/>
    <property type="match status" value="1"/>
</dbReference>
<evidence type="ECO:0000313" key="11">
    <source>
        <dbReference type="Proteomes" id="UP001470230"/>
    </source>
</evidence>
<evidence type="ECO:0000256" key="4">
    <source>
        <dbReference type="ARBA" id="ARBA00022989"/>
    </source>
</evidence>
<feature type="transmembrane region" description="Helical" evidence="7">
    <location>
        <begin position="858"/>
        <end position="883"/>
    </location>
</feature>
<dbReference type="Pfam" id="PF00211">
    <property type="entry name" value="Guanylate_cyc"/>
    <property type="match status" value="1"/>
</dbReference>
<dbReference type="SMART" id="SM00044">
    <property type="entry name" value="CYCc"/>
    <property type="match status" value="1"/>
</dbReference>
<keyword evidence="5 7" id="KW-0472">Membrane</keyword>
<feature type="transmembrane region" description="Helical" evidence="7">
    <location>
        <begin position="242"/>
        <end position="263"/>
    </location>
</feature>
<dbReference type="PANTHER" id="PTHR11920:SF335">
    <property type="entry name" value="GUANYLATE CYCLASE"/>
    <property type="match status" value="1"/>
</dbReference>
<comment type="caution">
    <text evidence="10">The sequence shown here is derived from an EMBL/GenBank/DDBJ whole genome shotgun (WGS) entry which is preliminary data.</text>
</comment>
<evidence type="ECO:0000256" key="5">
    <source>
        <dbReference type="ARBA" id="ARBA00023136"/>
    </source>
</evidence>
<comment type="subcellular location">
    <subcellularLocation>
        <location evidence="1">Membrane</location>
    </subcellularLocation>
</comment>
<feature type="transmembrane region" description="Helical" evidence="7">
    <location>
        <begin position="634"/>
        <end position="658"/>
    </location>
</feature>
<feature type="domain" description="Guanylate cyclase" evidence="9">
    <location>
        <begin position="1362"/>
        <end position="1494"/>
    </location>
</feature>
<evidence type="ECO:0008006" key="12">
    <source>
        <dbReference type="Google" id="ProtNLM"/>
    </source>
</evidence>
<evidence type="ECO:0000259" key="8">
    <source>
        <dbReference type="PROSITE" id="PS50112"/>
    </source>
</evidence>
<dbReference type="NCBIfam" id="TIGR00229">
    <property type="entry name" value="sensory_box"/>
    <property type="match status" value="1"/>
</dbReference>
<dbReference type="InterPro" id="IPR050401">
    <property type="entry name" value="Cyclic_nucleotide_synthase"/>
</dbReference>
<dbReference type="CDD" id="cd07302">
    <property type="entry name" value="CHD"/>
    <property type="match status" value="1"/>
</dbReference>
<sequence>MDQSITRSVLDGVATGTRSLLIQGKYSRIDILFPLFDQMAQLTKIPSSVSPIFGFYYALQTIFSCFWPNTIYWSERSSDISTISILSQVFWFLDITPSKINFLVVFFILLVLTILLIIYFIGVLWFYQRNLRFRTWSLYTTRYIIECFIPILLYPSASLFGSAIYILIYEENRIYWIYAILSLLILITITSTYYIGHATLSHSCCISITIFSSFDVFVSFSFYTINMVTIILSYMFYEFPHYSVNVFQGVRIILLILLCIHFFKTFPFHHRVTNIFHLSILLIELLGDFVSFISFLSNKPNVLINIISTLVFIVAIPIVLSFVIKFIFKKIVNDLSPDEDVDLKTDSNCKEYFDGLGLSNKDKSILYLHVGFTQMAPLFLNWTLPKYMYVKNHTKRVTASVIQIVSFFPSEKDFLNQLFAYLSSKPELSFAHRFLVYQTYRIKSLRQSSSSSDANDRLAKLRSQSNQCLMNTLTFWNAHEPSLAIFESLSQEQRRINSLWVEAIRDFPNSPKLYDECATFLIECMCEFRVAITMKKKCELIETGSSFAVDASFRSMVWSYPAYVKQGILDVKGAVLERHHSSVQNTELIMNSTDSLDVDSSVEFEENIGKNILNKSKLRLAFDSALKTKTHSSFSAITIISIITLVISVTIYFFLCFYIRDAFSIRKDCVKYINYLGMSHFHTRLASFAIITRFIESDNRIAGIAEIESSVKSDGTSPNYIQFTHNQETALRESSIAREYFSDMILLLDDLVSKSNMGDHEVELMTNMIDRSVPFYQCSNRSINKPINMNFHSVLSYCYFIFSYLLSKDASIDYYNNDLFCEAVHNQISLFSKIDSIYKSFISYADEKNVQLQNMNKIFSIIFPLIMFIISFIPLLICALAYVKHVNKITSVLLSFDKNIKNEILTQIRKDVQIDINTINEPHVGIPMITPITILCFIFALLTTMICFGMTKFSNNNCDYINKLNVWTYHAVIRLISSVDLLIQVYHTLALNETNSSYFFTRPQAIQLVNNSFRRLVEANKNLLRGDSSNPAIFEVDSRLDDLNYNELCQLVGPTTNFHDAYKCSSCDKLVASLNDLLQPIILFPEETSEASDLFEITQMFHILNSHFWYRCVETIERLTELADASNSETTNMMYVFLVFGIVCSFLVFIGGFILKSTATMSYRALLGEMKRIPPHLMIANKDLKNFLLNKDEEKDTITSDSRSVLHNSSDAMMCVNLTGVVEMVNPAVTATLGFTPEQVLGQPIMSFFHPDDANKIIDEMQIIVEGQNGTVYEDHMQCITDNSTLLPVATTLLGMQLEDGVSTQSFVIILRNESELIKRQQDAEEAKSKSENLLLHILPEKVIMMINQGEKDICFTVPNTTICYLDVVKFSEYSKTLQPHQILGSLSCLFSSFDNLLYSYPLIIKIKLIGDIYMAAAGLFTDGDKAIEHANQTVKFGLEALMTLDDVNVKLDASLQVRCGINTGGPIIAGVLGTDKPVFDIIGDTINVAARLQTTDIPGNIQTTQNTVDLLDRSEFNIQPRGEVFLKGKGKVMTYLISNDLIQHPQPPE</sequence>
<dbReference type="EMBL" id="JAPFFF010000024">
    <property type="protein sequence ID" value="KAK8850300.1"/>
    <property type="molecule type" value="Genomic_DNA"/>
</dbReference>
<gene>
    <name evidence="10" type="ORF">M9Y10_018429</name>
</gene>
<keyword evidence="11" id="KW-1185">Reference proteome</keyword>
<keyword evidence="6" id="KW-0456">Lyase</keyword>
<evidence type="ECO:0000256" key="1">
    <source>
        <dbReference type="ARBA" id="ARBA00004370"/>
    </source>
</evidence>
<feature type="transmembrane region" description="Helical" evidence="7">
    <location>
        <begin position="100"/>
        <end position="127"/>
    </location>
</feature>
<dbReference type="CDD" id="cd00130">
    <property type="entry name" value="PAS"/>
    <property type="match status" value="1"/>
</dbReference>
<organism evidence="10 11">
    <name type="scientific">Tritrichomonas musculus</name>
    <dbReference type="NCBI Taxonomy" id="1915356"/>
    <lineage>
        <taxon>Eukaryota</taxon>
        <taxon>Metamonada</taxon>
        <taxon>Parabasalia</taxon>
        <taxon>Tritrichomonadida</taxon>
        <taxon>Tritrichomonadidae</taxon>
        <taxon>Tritrichomonas</taxon>
    </lineage>
</organism>
<evidence type="ECO:0000313" key="10">
    <source>
        <dbReference type="EMBL" id="KAK8850300.1"/>
    </source>
</evidence>
<keyword evidence="2 7" id="KW-0812">Transmembrane</keyword>
<feature type="transmembrane region" description="Helical" evidence="7">
    <location>
        <begin position="148"/>
        <end position="168"/>
    </location>
</feature>
<feature type="transmembrane region" description="Helical" evidence="7">
    <location>
        <begin position="365"/>
        <end position="384"/>
    </location>
</feature>
<accession>A0ABR2HNK3</accession>
<dbReference type="PROSITE" id="PS50112">
    <property type="entry name" value="PAS"/>
    <property type="match status" value="1"/>
</dbReference>
<feature type="transmembrane region" description="Helical" evidence="7">
    <location>
        <begin position="216"/>
        <end position="236"/>
    </location>
</feature>
<evidence type="ECO:0000259" key="9">
    <source>
        <dbReference type="PROSITE" id="PS50125"/>
    </source>
</evidence>
<dbReference type="InterPro" id="IPR029787">
    <property type="entry name" value="Nucleotide_cyclase"/>
</dbReference>
<dbReference type="Proteomes" id="UP001470230">
    <property type="component" value="Unassembled WGS sequence"/>
</dbReference>
<evidence type="ECO:0000256" key="7">
    <source>
        <dbReference type="SAM" id="Phobius"/>
    </source>
</evidence>
<evidence type="ECO:0000256" key="3">
    <source>
        <dbReference type="ARBA" id="ARBA00022741"/>
    </source>
</evidence>
<proteinExistence type="predicted"/>
<protein>
    <recommendedName>
        <fullName evidence="12">Adenylate and Guanylate cyclase catalytic domain containing protein</fullName>
    </recommendedName>
</protein>